<accession>A0ABU2LQD4</accession>
<keyword evidence="3" id="KW-0044">Antibiotic</keyword>
<dbReference type="NCBIfam" id="NF040680">
    <property type="entry name" value="chromo_anti"/>
    <property type="match status" value="1"/>
</dbReference>
<proteinExistence type="inferred from homology"/>
<feature type="chain" id="PRO_5045920699" evidence="6">
    <location>
        <begin position="34"/>
        <end position="146"/>
    </location>
</feature>
<organism evidence="7 8">
    <name type="scientific">Streptomyces millisiae</name>
    <dbReference type="NCBI Taxonomy" id="3075542"/>
    <lineage>
        <taxon>Bacteria</taxon>
        <taxon>Bacillati</taxon>
        <taxon>Actinomycetota</taxon>
        <taxon>Actinomycetes</taxon>
        <taxon>Kitasatosporales</taxon>
        <taxon>Streptomycetaceae</taxon>
        <taxon>Streptomyces</taxon>
    </lineage>
</organism>
<dbReference type="EMBL" id="JAVREM010000017">
    <property type="protein sequence ID" value="MDT0319811.1"/>
    <property type="molecule type" value="Genomic_DNA"/>
</dbReference>
<sequence length="146" mass="14280">MRISTRLRPLAGAATVAVAALTLAVSGTSPALAAAPAVTVTPATNLTDGADITVSVSGFGAGEQIYAAQCAEISAGDVVCNLPDALNLVADASGNASGETWARRSFEGTAPSGESVTVDCTTVSGGCFFGAGSPENPGTSTPISFQ</sequence>
<gene>
    <name evidence="7" type="ORF">RNC47_15840</name>
</gene>
<keyword evidence="4" id="KW-0238">DNA-binding</keyword>
<evidence type="ECO:0000256" key="6">
    <source>
        <dbReference type="SAM" id="SignalP"/>
    </source>
</evidence>
<evidence type="ECO:0000256" key="4">
    <source>
        <dbReference type="ARBA" id="ARBA00023125"/>
    </source>
</evidence>
<dbReference type="InterPro" id="IPR002186">
    <property type="entry name" value="Neocarzinostatin_fam"/>
</dbReference>
<evidence type="ECO:0000313" key="7">
    <source>
        <dbReference type="EMBL" id="MDT0319811.1"/>
    </source>
</evidence>
<dbReference type="Pfam" id="PF00960">
    <property type="entry name" value="Neocarzinostat"/>
    <property type="match status" value="1"/>
</dbReference>
<dbReference type="PRINTS" id="PR01885">
    <property type="entry name" value="MACROMOMYCIN"/>
</dbReference>
<comment type="similarity">
    <text evidence="1">Belongs to the neocarzinostatin family.</text>
</comment>
<evidence type="ECO:0000256" key="1">
    <source>
        <dbReference type="ARBA" id="ARBA00010648"/>
    </source>
</evidence>
<dbReference type="InterPro" id="IPR027273">
    <property type="entry name" value="Neocarzinostatin-like"/>
</dbReference>
<keyword evidence="5" id="KW-1015">Disulfide bond</keyword>
<comment type="caution">
    <text evidence="7">The sequence shown here is derived from an EMBL/GenBank/DDBJ whole genome shotgun (WGS) entry which is preliminary data.</text>
</comment>
<dbReference type="Proteomes" id="UP001183420">
    <property type="component" value="Unassembled WGS sequence"/>
</dbReference>
<keyword evidence="6" id="KW-0732">Signal</keyword>
<evidence type="ECO:0000313" key="8">
    <source>
        <dbReference type="Proteomes" id="UP001183420"/>
    </source>
</evidence>
<feature type="signal peptide" evidence="6">
    <location>
        <begin position="1"/>
        <end position="33"/>
    </location>
</feature>
<protein>
    <submittedName>
        <fullName evidence="7">Enediyne antibiotic chromoprotein</fullName>
    </submittedName>
</protein>
<keyword evidence="8" id="KW-1185">Reference proteome</keyword>
<dbReference type="SUPFAM" id="SSF49319">
    <property type="entry name" value="Actinoxanthin-like"/>
    <property type="match status" value="1"/>
</dbReference>
<keyword evidence="2" id="KW-0929">Antimicrobial</keyword>
<evidence type="ECO:0000256" key="5">
    <source>
        <dbReference type="ARBA" id="ARBA00023157"/>
    </source>
</evidence>
<dbReference type="RefSeq" id="WP_311599312.1">
    <property type="nucleotide sequence ID" value="NZ_JAVREM010000017.1"/>
</dbReference>
<evidence type="ECO:0000256" key="3">
    <source>
        <dbReference type="ARBA" id="ARBA00023022"/>
    </source>
</evidence>
<reference evidence="8" key="1">
    <citation type="submission" date="2023-07" db="EMBL/GenBank/DDBJ databases">
        <title>30 novel species of actinomycetes from the DSMZ collection.</title>
        <authorList>
            <person name="Nouioui I."/>
        </authorList>
    </citation>
    <scope>NUCLEOTIDE SEQUENCE [LARGE SCALE GENOMIC DNA]</scope>
    <source>
        <strain evidence="8">DSM 44918</strain>
    </source>
</reference>
<dbReference type="Gene3D" id="2.60.40.230">
    <property type="entry name" value="Neocarzinostatin-like"/>
    <property type="match status" value="1"/>
</dbReference>
<evidence type="ECO:0000256" key="2">
    <source>
        <dbReference type="ARBA" id="ARBA00022529"/>
    </source>
</evidence>
<name>A0ABU2LQD4_9ACTN</name>